<dbReference type="RefSeq" id="WP_166642233.1">
    <property type="nucleotide sequence ID" value="NZ_SNZP01000008.1"/>
</dbReference>
<feature type="domain" description="Type VI secretion system component TssM1 N-terminal" evidence="4">
    <location>
        <begin position="172"/>
        <end position="421"/>
    </location>
</feature>
<dbReference type="PANTHER" id="PTHR36153">
    <property type="entry name" value="INNER MEMBRANE PROTEIN-RELATED"/>
    <property type="match status" value="1"/>
</dbReference>
<gene>
    <name evidence="6" type="ORF">DFP86_10886</name>
</gene>
<dbReference type="InterPro" id="IPR009612">
    <property type="entry name" value="IcmF-rel"/>
</dbReference>
<organism evidence="6 7">
    <name type="scientific">Paludibacterium purpuratum</name>
    <dbReference type="NCBI Taxonomy" id="1144873"/>
    <lineage>
        <taxon>Bacteria</taxon>
        <taxon>Pseudomonadati</taxon>
        <taxon>Pseudomonadota</taxon>
        <taxon>Betaproteobacteria</taxon>
        <taxon>Neisseriales</taxon>
        <taxon>Chromobacteriaceae</taxon>
        <taxon>Paludibacterium</taxon>
    </lineage>
</organism>
<dbReference type="AlphaFoldDB" id="A0A4R7B3M1"/>
<dbReference type="InterPro" id="IPR053156">
    <property type="entry name" value="T6SS_TssM-like"/>
</dbReference>
<evidence type="ECO:0000259" key="5">
    <source>
        <dbReference type="Pfam" id="PF21070"/>
    </source>
</evidence>
<dbReference type="NCBIfam" id="TIGR03348">
    <property type="entry name" value="VI_IcmF"/>
    <property type="match status" value="1"/>
</dbReference>
<proteinExistence type="predicted"/>
<evidence type="ECO:0000259" key="3">
    <source>
        <dbReference type="Pfam" id="PF06761"/>
    </source>
</evidence>
<dbReference type="InterPro" id="IPR010623">
    <property type="entry name" value="IcmF_C"/>
</dbReference>
<dbReference type="Pfam" id="PF06761">
    <property type="entry name" value="IcmF-related"/>
    <property type="match status" value="1"/>
</dbReference>
<feature type="domain" description="Type VI secretion system component TssM1 helical" evidence="5">
    <location>
        <begin position="866"/>
        <end position="963"/>
    </location>
</feature>
<keyword evidence="7" id="KW-1185">Reference proteome</keyword>
<evidence type="ECO:0000313" key="7">
    <source>
        <dbReference type="Proteomes" id="UP000295611"/>
    </source>
</evidence>
<protein>
    <submittedName>
        <fullName evidence="6">Type VI secretion system protein ImpL</fullName>
    </submittedName>
</protein>
<dbReference type="InterPro" id="IPR017731">
    <property type="entry name" value="TssM1-like"/>
</dbReference>
<evidence type="ECO:0000256" key="1">
    <source>
        <dbReference type="SAM" id="Phobius"/>
    </source>
</evidence>
<dbReference type="Pfam" id="PF06744">
    <property type="entry name" value="IcmF_C"/>
    <property type="match status" value="1"/>
</dbReference>
<feature type="transmembrane region" description="Helical" evidence="1">
    <location>
        <begin position="12"/>
        <end position="30"/>
    </location>
</feature>
<keyword evidence="1" id="KW-0472">Membrane</keyword>
<dbReference type="Pfam" id="PF14331">
    <property type="entry name" value="IcmF-related_N"/>
    <property type="match status" value="1"/>
</dbReference>
<name>A0A4R7B3M1_9NEIS</name>
<dbReference type="PANTHER" id="PTHR36153:SF1">
    <property type="entry name" value="TYPE VI SECRETION SYSTEM COMPONENT TSSM1"/>
    <property type="match status" value="1"/>
</dbReference>
<feature type="domain" description="IcmF-related" evidence="3">
    <location>
        <begin position="473"/>
        <end position="768"/>
    </location>
</feature>
<comment type="caution">
    <text evidence="6">The sequence shown here is derived from an EMBL/GenBank/DDBJ whole genome shotgun (WGS) entry which is preliminary data.</text>
</comment>
<evidence type="ECO:0000259" key="4">
    <source>
        <dbReference type="Pfam" id="PF14331"/>
    </source>
</evidence>
<evidence type="ECO:0000259" key="2">
    <source>
        <dbReference type="Pfam" id="PF06744"/>
    </source>
</evidence>
<reference evidence="6 7" key="1">
    <citation type="submission" date="2019-03" db="EMBL/GenBank/DDBJ databases">
        <title>Genomic Encyclopedia of Type Strains, Phase III (KMG-III): the genomes of soil and plant-associated and newly described type strains.</title>
        <authorList>
            <person name="Whitman W."/>
        </authorList>
    </citation>
    <scope>NUCLEOTIDE SEQUENCE [LARGE SCALE GENOMIC DNA]</scope>
    <source>
        <strain evidence="6 7">CECT 8976</strain>
    </source>
</reference>
<dbReference type="InterPro" id="IPR048677">
    <property type="entry name" value="TssM1_hel"/>
</dbReference>
<feature type="domain" description="Type VI secretion system IcmF C-terminal" evidence="2">
    <location>
        <begin position="971"/>
        <end position="1074"/>
    </location>
</feature>
<feature type="transmembrane region" description="Helical" evidence="1">
    <location>
        <begin position="415"/>
        <end position="436"/>
    </location>
</feature>
<feature type="transmembrane region" description="Helical" evidence="1">
    <location>
        <begin position="50"/>
        <end position="69"/>
    </location>
</feature>
<dbReference type="EMBL" id="SNZP01000008">
    <property type="protein sequence ID" value="TDR78369.1"/>
    <property type="molecule type" value="Genomic_DNA"/>
</dbReference>
<accession>A0A4R7B3M1</accession>
<dbReference type="Pfam" id="PF21070">
    <property type="entry name" value="IcmF_helical"/>
    <property type="match status" value="1"/>
</dbReference>
<dbReference type="Proteomes" id="UP000295611">
    <property type="component" value="Unassembled WGS sequence"/>
</dbReference>
<dbReference type="InterPro" id="IPR025743">
    <property type="entry name" value="TssM1_N"/>
</dbReference>
<sequence>MFESLIFNRARSLLWSALPVLALATAIWFWGERIAIDGRPLLATPQQRVWVIVLVLVAWLLFWGGRWLIGRINIRVERRDTPNQDASTPEGLEAQQLEALKLGYQPIRRLLKRGSVRALPRYLLLGAAASGKTALLQQSGLRIEHSHGDANCSWLLGEQAVLIEASCALVPAAWQLLMRQLARARRSRPLNGVLVALDLPRLTTLSADALAAEANGLHERLDRLQRRFGYGVPVYVLITQCDHLAGFNAFFAGMTEEQRRQVWGMTLPLPSSDRTRTVLDGFSAEFSVLVTQLYRQVADRLYALPSVDERAQAMNFPLQFAALQPRLESFLRQLFCYSRYRPDRVLRGVYFTSAEQHGTATRQWCGELAPTLAPVELRIPEARRAYFIASLLRQVVFAEAHLAPRSRLTPAQRRLLGFAVVGIPVLIGLWCATGVMSRYQQQRAALTQSIRAVDQLAELAARGIQADDPAGMLPLLDAARAISLHAEAPPWPLALTWRAQAVRLNAQAGDQYRQMLHRTLLPYMLRRLGGAMDDDRQDFGERFRALSVYLMLGDHRRLAPDAVLAWLDKDLIRSHASDAARSSLLAHSRSWLIHEQRMGNAELDQALIQRTRDALLAMPLATRLFQRLQSDLARDMSGQLSLSELAGPGTALVLTRASGLPLSEGVPNAYTLAGYQRYLALRDALLARGDKLHWVLADRLRPEDIVANKEALDALYFSQYIKRWDALLADVSLKSARDLNDGGASLKLLSGANSPLSLLLLSAAKQTTLGVGNPVDAHFAELHELTRAAPDGKTSPLNILQGQLAEAAVYLDAVKSARAYGLPPPKQDAMRQLQRSADAQSGALGRMLQGLVTSKVSLNLAQVRRQLNQQWQNQVAGFCRLALTGRYPFDSQSAVDVSREDFSKLFRPNGLIDTFFQKNLAEQVDTSRTPWRVYDPTSLQLTAPALIMFQRAAEIRDAFFPDGGSTPSAGFDLQVTSLDAGVARVALNLNGQAFSYAHGPSLTGSFRWPGQTSGVRVDFIPADGGNVVEMAFPGLWGLWRLFDQAKVRTMRVDQYQIELGAQNRHAKLLLNAQSVDNPFNRGLVRGFACSTSL</sequence>
<keyword evidence="1" id="KW-0812">Transmembrane</keyword>
<keyword evidence="1" id="KW-1133">Transmembrane helix</keyword>
<evidence type="ECO:0000313" key="6">
    <source>
        <dbReference type="EMBL" id="TDR78369.1"/>
    </source>
</evidence>